<keyword evidence="2" id="KW-1185">Reference proteome</keyword>
<name>A0A4P6KRZ4_9BURK</name>
<evidence type="ECO:0000313" key="1">
    <source>
        <dbReference type="EMBL" id="QBE61869.1"/>
    </source>
</evidence>
<reference evidence="1 2" key="1">
    <citation type="submission" date="2019-02" db="EMBL/GenBank/DDBJ databases">
        <title>Draft Genome Sequences of Six Type Strains of the Genus Massilia.</title>
        <authorList>
            <person name="Miess H."/>
            <person name="Frediansyhah A."/>
            <person name="Gross H."/>
        </authorList>
    </citation>
    <scope>NUCLEOTIDE SEQUENCE [LARGE SCALE GENOMIC DNA]</scope>
    <source>
        <strain evidence="1 2">DSM 17473</strain>
    </source>
</reference>
<proteinExistence type="predicted"/>
<sequence>MAALRGAYPARAAPAGSDAFSIVTHDRADEPGSPVYFLAGADLLGRQFCCYDFLERYAGVRFLHPDFEHVPPFRGPPQPIATAAAPPEFRYRGLYPWNYNYDRRGLSTFCDINARFEARDWAWFERLGDWLVKNRQNTLFWFDDVFNDDALSARFPQALRRYWRERGLRQVLGLGWGSNEGRPRGGKWEALTCVDAQGRSIEEADWRKTLCPRVPEYARLAASNIAGVDFAAPEAIGTLIGYGENTWAAHQASRCSRHAGIAGDVLIERDLRQVRGQVEARGGARLPLGFVISTHGANADSPFVSGRVIDFLPRNGLVSIHTYQQDSWNHFAPVYERIQARNAREKTAIRAVHIGEVAFLCNYDIPLFRPSILRRREVDLRSVPRDVAMAHLATLNTTQYLYWLKSYQMMRWQWHKDDARWSEGIVALGMDLFGPVHGKVFAELFGRLTALDYLQPASAIPDLLGSLKEPEKIRAWTRYNPATHSDTCGFYLWAKGHAPALLDDAARNAEACLALGERLNASAGALYRRQFHDTLALTAHYHAIRIHWGKAGHALAAVQADVAANRAAHIAAALGELAKMRAARAAFDVHLGKLVNTAAGDSVTRDSIAADFVRNPPLEFIDGKIALLRAAQAADAALPDLMA</sequence>
<protein>
    <submittedName>
        <fullName evidence="1">Uncharacterized protein</fullName>
    </submittedName>
</protein>
<organism evidence="1 2">
    <name type="scientific">Pseudoduganella lutea</name>
    <dbReference type="NCBI Taxonomy" id="321985"/>
    <lineage>
        <taxon>Bacteria</taxon>
        <taxon>Pseudomonadati</taxon>
        <taxon>Pseudomonadota</taxon>
        <taxon>Betaproteobacteria</taxon>
        <taxon>Burkholderiales</taxon>
        <taxon>Oxalobacteraceae</taxon>
        <taxon>Telluria group</taxon>
        <taxon>Pseudoduganella</taxon>
    </lineage>
</organism>
<evidence type="ECO:0000313" key="2">
    <source>
        <dbReference type="Proteomes" id="UP000290637"/>
    </source>
</evidence>
<dbReference type="AlphaFoldDB" id="A0A4P6KRZ4"/>
<dbReference type="KEGG" id="plue:EWM63_01705"/>
<accession>A0A4P6KRZ4</accession>
<dbReference type="EMBL" id="CP035913">
    <property type="protein sequence ID" value="QBE61869.1"/>
    <property type="molecule type" value="Genomic_DNA"/>
</dbReference>
<gene>
    <name evidence="1" type="ORF">EWM63_01705</name>
</gene>
<dbReference type="Proteomes" id="UP000290637">
    <property type="component" value="Chromosome"/>
</dbReference>